<keyword evidence="13" id="KW-1185">Reference proteome</keyword>
<name>A0AB34KR71_9PEZI</name>
<dbReference type="GO" id="GO:0016592">
    <property type="term" value="C:mediator complex"/>
    <property type="evidence" value="ECO:0007669"/>
    <property type="project" value="UniProtKB-UniRule"/>
</dbReference>
<evidence type="ECO:0000313" key="12">
    <source>
        <dbReference type="EMBL" id="KAL1587233.1"/>
    </source>
</evidence>
<dbReference type="PANTHER" id="PTHR12809:SF2">
    <property type="entry name" value="MEDIATOR OF RNA POLYMERASE II TRANSCRIPTION SUBUNIT 14"/>
    <property type="match status" value="1"/>
</dbReference>
<reference evidence="12 13" key="1">
    <citation type="journal article" date="2020" name="Microbiol. Resour. Announc.">
        <title>Draft Genome Sequence of a Cladosporium Species Isolated from the Mesophotic Ascidian Didemnum maculosum.</title>
        <authorList>
            <person name="Gioti A."/>
            <person name="Siaperas R."/>
            <person name="Nikolaivits E."/>
            <person name="Le Goff G."/>
            <person name="Ouazzani J."/>
            <person name="Kotoulas G."/>
            <person name="Topakas E."/>
        </authorList>
    </citation>
    <scope>NUCLEOTIDE SEQUENCE [LARGE SCALE GENOMIC DNA]</scope>
    <source>
        <strain evidence="12 13">TM138-S3</strain>
    </source>
</reference>
<evidence type="ECO:0000256" key="3">
    <source>
        <dbReference type="ARBA" id="ARBA00019619"/>
    </source>
</evidence>
<dbReference type="Pfam" id="PF26204">
    <property type="entry name" value="Med14_fung"/>
    <property type="match status" value="1"/>
</dbReference>
<feature type="region of interest" description="Disordered" evidence="10">
    <location>
        <begin position="1"/>
        <end position="83"/>
    </location>
</feature>
<evidence type="ECO:0000256" key="10">
    <source>
        <dbReference type="SAM" id="MobiDB-lite"/>
    </source>
</evidence>
<comment type="caution">
    <text evidence="12">The sequence shown here is derived from an EMBL/GenBank/DDBJ whole genome shotgun (WGS) entry which is preliminary data.</text>
</comment>
<feature type="domain" description="Mediator complex subunit MED14 N-terminal" evidence="11">
    <location>
        <begin position="90"/>
        <end position="294"/>
    </location>
</feature>
<comment type="subcellular location">
    <subcellularLocation>
        <location evidence="1 9">Nucleus</location>
    </subcellularLocation>
</comment>
<sequence>MPGRLMMEEQANAAGSQGFKKDRTHVSEAGETQGVGQPQSNGAVATGPNGVVPNGVLQENGGSGARSSSANPLTPPPLDQSWREGVENKSLGKLMIRTAEKCFTDLNDLIARMANEKVPQQAAQPNGVTSEQDTDAVSLKKKNNLMNFAQEQRERFIKALVINDWSKDAEAFAGIIDVNAHLGRSNFCHVQATTAVGEMKLAMSQAKMPNPNIEGALELLATGKSTLTDLGYITPPKMTGKELLRTLKDMNVTLATRLTLNEELPYHLNQYTVADGRATFSVPGEFAVDLAVADEDPQSPFFFIELRFLYSPAPEQLNDFIQNFCEMEVNKAIAAKGLQGCYDVLHNYVLTHKLTVLHSQVFDLLRGKWFDAISVQKIRRIVVVSYWTGRPGRKSWLELGIGSGRTKDGRTVLNPTPEISVRWFQRGVQVPDAKLDIDWGHIDLEAILLQAIAKHSSSLLRHVKDDLIRFVPPQSKFSAELSTSNDNPDDCALVMNLPSLRSPVRVIVEPITGQFSISPSTPATRKTQQRLNTDPTTDIPRRLASMISALVLESVDKSIHSLGWHPVVDLARQDNLRVFFGEDLWQREIFVPAENWGKEWAICLTVGLSGSRWWIVQLKEIDGAKHRVIVNARRLRTPATSDAMVSRRLLLQIEKAALAEVSYTSLAMELDHEHVPYYFEKPSLISSDASDAQQTLPAIFINFSRLMNPTREKNWKPWAQELVRLTHHGDDSKLPSGTSDRLLVRHDLRLALHDKSFKELRKNLTNNSHDQDLAMNETGGLAVKFRTPFGKPFMEEIRGKLSAIKRLDHCLAVLKSCGDTCSTATLHRLAFTYGPNASLSAQITFPTEPSQPIKLRLSPPDSNPHLLIRALLEQNFNNPSLPPATAFSTTMHTLHLSLPVLQTIETIQKAHPTRASPLLHIRNVSWYSLKYKPPHPQITFSLRARGRADPASARRTVRWHVEQERTRANAESLPEELLKALREIWSDPGDEHFLGLGSGVAADAVGVGRALERIDGVVRGFEGKVGGESGDGGKKKEAAGGGQEVIALD</sequence>
<dbReference type="PANTHER" id="PTHR12809">
    <property type="entry name" value="MEDIATOR COMPLEX SUBUNIT"/>
    <property type="match status" value="1"/>
</dbReference>
<evidence type="ECO:0000256" key="2">
    <source>
        <dbReference type="ARBA" id="ARBA00007813"/>
    </source>
</evidence>
<feature type="region of interest" description="Disordered" evidence="10">
    <location>
        <begin position="1024"/>
        <end position="1049"/>
    </location>
</feature>
<proteinExistence type="inferred from homology"/>
<evidence type="ECO:0000256" key="9">
    <source>
        <dbReference type="RuleBase" id="RU365082"/>
    </source>
</evidence>
<dbReference type="RefSeq" id="XP_069230338.1">
    <property type="nucleotide sequence ID" value="XM_069373001.1"/>
</dbReference>
<evidence type="ECO:0000256" key="1">
    <source>
        <dbReference type="ARBA" id="ARBA00004123"/>
    </source>
</evidence>
<dbReference type="GO" id="GO:0006357">
    <property type="term" value="P:regulation of transcription by RNA polymerase II"/>
    <property type="evidence" value="ECO:0007669"/>
    <property type="project" value="InterPro"/>
</dbReference>
<evidence type="ECO:0000313" key="13">
    <source>
        <dbReference type="Proteomes" id="UP000803884"/>
    </source>
</evidence>
<keyword evidence="5 9" id="KW-0010">Activator</keyword>
<feature type="compositionally biased region" description="Polar residues" evidence="10">
    <location>
        <begin position="34"/>
        <end position="43"/>
    </location>
</feature>
<dbReference type="EMBL" id="JAAQHG020000011">
    <property type="protein sequence ID" value="KAL1587233.1"/>
    <property type="molecule type" value="Genomic_DNA"/>
</dbReference>
<organism evidence="12 13">
    <name type="scientific">Cladosporium halotolerans</name>
    <dbReference type="NCBI Taxonomy" id="1052096"/>
    <lineage>
        <taxon>Eukaryota</taxon>
        <taxon>Fungi</taxon>
        <taxon>Dikarya</taxon>
        <taxon>Ascomycota</taxon>
        <taxon>Pezizomycotina</taxon>
        <taxon>Dothideomycetes</taxon>
        <taxon>Dothideomycetidae</taxon>
        <taxon>Cladosporiales</taxon>
        <taxon>Cladosporiaceae</taxon>
        <taxon>Cladosporium</taxon>
    </lineage>
</organism>
<evidence type="ECO:0000256" key="5">
    <source>
        <dbReference type="ARBA" id="ARBA00023159"/>
    </source>
</evidence>
<evidence type="ECO:0000259" key="11">
    <source>
        <dbReference type="Pfam" id="PF08638"/>
    </source>
</evidence>
<evidence type="ECO:0000256" key="4">
    <source>
        <dbReference type="ARBA" id="ARBA00023015"/>
    </source>
</evidence>
<dbReference type="Proteomes" id="UP000803884">
    <property type="component" value="Unassembled WGS sequence"/>
</dbReference>
<dbReference type="Pfam" id="PF08638">
    <property type="entry name" value="Med14"/>
    <property type="match status" value="1"/>
</dbReference>
<dbReference type="AlphaFoldDB" id="A0AB34KR71"/>
<feature type="compositionally biased region" description="Basic and acidic residues" evidence="10">
    <location>
        <begin position="19"/>
        <end position="28"/>
    </location>
</feature>
<accession>A0AB34KR71</accession>
<comment type="function">
    <text evidence="9">Component of the Mediator complex, a coactivator involved in the regulated transcription of nearly all RNA polymerase II-dependent genes. Mediator functions as a bridge to convey information from gene-specific regulatory proteins to the basal RNA polymerase II transcription machinery. Mediator is recruited to promoters by direct interactions with regulatory proteins and serves as a scaffold for the assembly of a functional preinitiation complex with RNA polymerase II and the general transcription factors.</text>
</comment>
<dbReference type="InterPro" id="IPR013947">
    <property type="entry name" value="Mediator_Med14"/>
</dbReference>
<evidence type="ECO:0000256" key="8">
    <source>
        <dbReference type="ARBA" id="ARBA00032007"/>
    </source>
</evidence>
<comment type="subunit">
    <text evidence="9">Component of the Mediator complex.</text>
</comment>
<protein>
    <recommendedName>
        <fullName evidence="3 9">Mediator of RNA polymerase II transcription subunit 14</fullName>
    </recommendedName>
    <alternativeName>
        <fullName evidence="8 9">Mediator complex subunit 14</fullName>
    </alternativeName>
</protein>
<evidence type="ECO:0000256" key="6">
    <source>
        <dbReference type="ARBA" id="ARBA00023163"/>
    </source>
</evidence>
<keyword evidence="7 9" id="KW-0539">Nucleus</keyword>
<dbReference type="InterPro" id="IPR055122">
    <property type="entry name" value="Med14_N"/>
</dbReference>
<gene>
    <name evidence="12" type="ORF">WHR41_04395</name>
</gene>
<evidence type="ECO:0000256" key="7">
    <source>
        <dbReference type="ARBA" id="ARBA00023242"/>
    </source>
</evidence>
<dbReference type="GO" id="GO:0003712">
    <property type="term" value="F:transcription coregulator activity"/>
    <property type="evidence" value="ECO:0007669"/>
    <property type="project" value="UniProtKB-UniRule"/>
</dbReference>
<dbReference type="GO" id="GO:0070847">
    <property type="term" value="C:core mediator complex"/>
    <property type="evidence" value="ECO:0007669"/>
    <property type="project" value="TreeGrafter"/>
</dbReference>
<keyword evidence="4 9" id="KW-0805">Transcription regulation</keyword>
<comment type="similarity">
    <text evidence="2 9">Belongs to the Mediator complex subunit 14 family.</text>
</comment>
<keyword evidence="6 9" id="KW-0804">Transcription</keyword>
<dbReference type="GeneID" id="96005839"/>